<organism evidence="3 4">
    <name type="scientific">Listeria fleischmannii FSL S10-1203</name>
    <dbReference type="NCBI Taxonomy" id="1265822"/>
    <lineage>
        <taxon>Bacteria</taxon>
        <taxon>Bacillati</taxon>
        <taxon>Bacillota</taxon>
        <taxon>Bacilli</taxon>
        <taxon>Bacillales</taxon>
        <taxon>Listeriaceae</taxon>
        <taxon>Listeria</taxon>
    </lineage>
</organism>
<comment type="caution">
    <text evidence="3">The sequence shown here is derived from an EMBL/GenBank/DDBJ whole genome shotgun (WGS) entry which is preliminary data.</text>
</comment>
<dbReference type="GO" id="GO:0071973">
    <property type="term" value="P:bacterial-type flagellum-dependent cell motility"/>
    <property type="evidence" value="ECO:0007669"/>
    <property type="project" value="InterPro"/>
</dbReference>
<dbReference type="GO" id="GO:0009428">
    <property type="term" value="C:bacterial-type flagellum basal body, distal rod, P ring"/>
    <property type="evidence" value="ECO:0007669"/>
    <property type="project" value="InterPro"/>
</dbReference>
<protein>
    <submittedName>
        <fullName evidence="3">Phage protein</fullName>
    </submittedName>
</protein>
<proteinExistence type="inferred from homology"/>
<dbReference type="PATRIC" id="fig|1265822.4.peg.3893"/>
<dbReference type="AlphaFoldDB" id="W7DAA9"/>
<dbReference type="Proteomes" id="UP000019241">
    <property type="component" value="Unassembled WGS sequence"/>
</dbReference>
<sequence length="239" mass="27135">MVDFGINVGHEMSGNHFAIVLNKNDSPKNGVLTVIPVTSKPKQNLVQLDSLISEKSSSLLDAQIRPICVMIISLIEGRENQIQAREQTLESKFADILRNKLNITREEIDNKNKELGLDYFLESKLSFPQILNQLSNDDFVVTEEIADFINKATLIMNNNKIKRSQADIKLNKIFKVSSTYKKYSKISYAKPNDIQTVSKYRIKTINEYDPCGKIKVSNDVLDKIDNAIIRNITNTNIDN</sequence>
<evidence type="ECO:0000313" key="3">
    <source>
        <dbReference type="EMBL" id="EUJ46192.1"/>
    </source>
</evidence>
<dbReference type="RefSeq" id="WP_036065159.1">
    <property type="nucleotide sequence ID" value="NZ_AODM01000076.1"/>
</dbReference>
<dbReference type="InterPro" id="IPR001782">
    <property type="entry name" value="Flag_FlgI"/>
</dbReference>
<dbReference type="SUPFAM" id="SSF50118">
    <property type="entry name" value="Cell growth inhibitor/plasmid maintenance toxic component"/>
    <property type="match status" value="1"/>
</dbReference>
<dbReference type="GO" id="GO:0005198">
    <property type="term" value="F:structural molecule activity"/>
    <property type="evidence" value="ECO:0007669"/>
    <property type="project" value="InterPro"/>
</dbReference>
<evidence type="ECO:0000313" key="4">
    <source>
        <dbReference type="Proteomes" id="UP000019241"/>
    </source>
</evidence>
<accession>W7DAA9</accession>
<dbReference type="Gene3D" id="2.30.30.110">
    <property type="match status" value="1"/>
</dbReference>
<dbReference type="PRINTS" id="PR01010">
    <property type="entry name" value="FLGPRINGFLGI"/>
</dbReference>
<dbReference type="GO" id="GO:0003677">
    <property type="term" value="F:DNA binding"/>
    <property type="evidence" value="ECO:0007669"/>
    <property type="project" value="InterPro"/>
</dbReference>
<dbReference type="InterPro" id="IPR011067">
    <property type="entry name" value="Plasmid_toxin/cell-grow_inhib"/>
</dbReference>
<keyword evidence="2" id="KW-1277">Toxin-antitoxin system</keyword>
<evidence type="ECO:0000256" key="1">
    <source>
        <dbReference type="ARBA" id="ARBA00007521"/>
    </source>
</evidence>
<name>W7DAA9_9LIST</name>
<dbReference type="GO" id="GO:0030288">
    <property type="term" value="C:outer membrane-bounded periplasmic space"/>
    <property type="evidence" value="ECO:0007669"/>
    <property type="project" value="InterPro"/>
</dbReference>
<dbReference type="InterPro" id="IPR003477">
    <property type="entry name" value="PemK-like"/>
</dbReference>
<dbReference type="EMBL" id="AODM01000076">
    <property type="protein sequence ID" value="EUJ46192.1"/>
    <property type="molecule type" value="Genomic_DNA"/>
</dbReference>
<comment type="similarity">
    <text evidence="1">Belongs to the PemK/MazF family.</text>
</comment>
<reference evidence="3 4" key="1">
    <citation type="submission" date="2012-12" db="EMBL/GenBank/DDBJ databases">
        <title>Novel taxa of Listeriaceae from agricultural environments in the United States.</title>
        <authorList>
            <person name="den Bakker H.C."/>
            <person name="Allred A."/>
            <person name="Warchocki S."/>
            <person name="Wright E.M."/>
            <person name="Burrell A."/>
            <person name="Nightingale K.K."/>
            <person name="Kephart D."/>
            <person name="Wiedmann M."/>
        </authorList>
    </citation>
    <scope>NUCLEOTIDE SEQUENCE [LARGE SCALE GENOMIC DNA]</scope>
    <source>
        <strain evidence="3 4">FSL S10-1203</strain>
    </source>
</reference>
<evidence type="ECO:0000256" key="2">
    <source>
        <dbReference type="ARBA" id="ARBA00022649"/>
    </source>
</evidence>
<dbReference type="Pfam" id="PF02452">
    <property type="entry name" value="PemK_toxin"/>
    <property type="match status" value="1"/>
</dbReference>
<gene>
    <name evidence="3" type="ORF">MCOL2_19054</name>
</gene>